<dbReference type="AlphaFoldDB" id="A0AA38W1J8"/>
<dbReference type="PANTHER" id="PTHR11439">
    <property type="entry name" value="GAG-POL-RELATED RETROTRANSPOSON"/>
    <property type="match status" value="1"/>
</dbReference>
<sequence length="214" mass="24177">MSSRDASLWKEAINDEMDSVMGNGTWVLADLPKGTRPIGSKRIFKRKRNLDGSISAFKVRFVAKGYRQKEGVDYLDTYAQVARIGSIRTLIEISTLKELKNPFESCVKLEKYSGRAVAQLEYASAIGCMMYAMHYTALDPYIYFAASKKQTCIAHWTMEAKFIALSAAGKEAEWIRDLLTNLHFRPRPTPSILMYCDGKATLSKVYNSIYNGKL</sequence>
<proteinExistence type="predicted"/>
<organism evidence="2 3">
    <name type="scientific">Centaurea solstitialis</name>
    <name type="common">yellow star-thistle</name>
    <dbReference type="NCBI Taxonomy" id="347529"/>
    <lineage>
        <taxon>Eukaryota</taxon>
        <taxon>Viridiplantae</taxon>
        <taxon>Streptophyta</taxon>
        <taxon>Embryophyta</taxon>
        <taxon>Tracheophyta</taxon>
        <taxon>Spermatophyta</taxon>
        <taxon>Magnoliopsida</taxon>
        <taxon>eudicotyledons</taxon>
        <taxon>Gunneridae</taxon>
        <taxon>Pentapetalae</taxon>
        <taxon>asterids</taxon>
        <taxon>campanulids</taxon>
        <taxon>Asterales</taxon>
        <taxon>Asteraceae</taxon>
        <taxon>Carduoideae</taxon>
        <taxon>Cardueae</taxon>
        <taxon>Centaureinae</taxon>
        <taxon>Centaurea</taxon>
    </lineage>
</organism>
<dbReference type="InterPro" id="IPR013103">
    <property type="entry name" value="RVT_2"/>
</dbReference>
<comment type="caution">
    <text evidence="2">The sequence shown here is derived from an EMBL/GenBank/DDBJ whole genome shotgun (WGS) entry which is preliminary data.</text>
</comment>
<name>A0AA38W1J8_9ASTR</name>
<keyword evidence="3" id="KW-1185">Reference proteome</keyword>
<dbReference type="Pfam" id="PF07727">
    <property type="entry name" value="RVT_2"/>
    <property type="match status" value="1"/>
</dbReference>
<feature type="domain" description="Reverse transcriptase Ty1/copia-type" evidence="1">
    <location>
        <begin position="23"/>
        <end position="97"/>
    </location>
</feature>
<reference evidence="2" key="1">
    <citation type="submission" date="2023-03" db="EMBL/GenBank/DDBJ databases">
        <title>Chromosome-scale reference genome and RAD-based genetic map of yellow starthistle (Centaurea solstitialis) reveal putative structural variation and QTLs associated with invader traits.</title>
        <authorList>
            <person name="Reatini B."/>
            <person name="Cang F.A."/>
            <person name="Jiang Q."/>
            <person name="Mckibben M.T.W."/>
            <person name="Barker M.S."/>
            <person name="Rieseberg L.H."/>
            <person name="Dlugosch K.M."/>
        </authorList>
    </citation>
    <scope>NUCLEOTIDE SEQUENCE</scope>
    <source>
        <strain evidence="2">CAN-66</strain>
        <tissue evidence="2">Leaf</tissue>
    </source>
</reference>
<evidence type="ECO:0000313" key="3">
    <source>
        <dbReference type="Proteomes" id="UP001172457"/>
    </source>
</evidence>
<protein>
    <recommendedName>
        <fullName evidence="1">Reverse transcriptase Ty1/copia-type domain-containing protein</fullName>
    </recommendedName>
</protein>
<gene>
    <name evidence="2" type="ORF">OSB04_029448</name>
</gene>
<accession>A0AA38W1J8</accession>
<dbReference type="PANTHER" id="PTHR11439:SF440">
    <property type="entry name" value="INTEGRASE CATALYTIC DOMAIN-CONTAINING PROTEIN"/>
    <property type="match status" value="1"/>
</dbReference>
<dbReference type="EMBL" id="JARYMX010000007">
    <property type="protein sequence ID" value="KAJ9542942.1"/>
    <property type="molecule type" value="Genomic_DNA"/>
</dbReference>
<evidence type="ECO:0000259" key="1">
    <source>
        <dbReference type="Pfam" id="PF07727"/>
    </source>
</evidence>
<evidence type="ECO:0000313" key="2">
    <source>
        <dbReference type="EMBL" id="KAJ9542942.1"/>
    </source>
</evidence>
<dbReference type="Proteomes" id="UP001172457">
    <property type="component" value="Chromosome 7"/>
</dbReference>